<evidence type="ECO:0000256" key="2">
    <source>
        <dbReference type="ARBA" id="ARBA00022630"/>
    </source>
</evidence>
<comment type="caution">
    <text evidence="7">The sequence shown here is derived from an EMBL/GenBank/DDBJ whole genome shotgun (WGS) entry which is preliminary data.</text>
</comment>
<dbReference type="AlphaFoldDB" id="A0A0F9GQ55"/>
<evidence type="ECO:0000259" key="6">
    <source>
        <dbReference type="PROSITE" id="PS51349"/>
    </source>
</evidence>
<evidence type="ECO:0000313" key="7">
    <source>
        <dbReference type="EMBL" id="KKM00985.1"/>
    </source>
</evidence>
<dbReference type="Gene3D" id="3.20.20.70">
    <property type="entry name" value="Aldolase class I"/>
    <property type="match status" value="1"/>
</dbReference>
<comment type="cofactor">
    <cofactor evidence="1">
        <name>FMN</name>
        <dbReference type="ChEBI" id="CHEBI:58210"/>
    </cofactor>
</comment>
<organism evidence="7">
    <name type="scientific">marine sediment metagenome</name>
    <dbReference type="NCBI Taxonomy" id="412755"/>
    <lineage>
        <taxon>unclassified sequences</taxon>
        <taxon>metagenomes</taxon>
        <taxon>ecological metagenomes</taxon>
    </lineage>
</organism>
<proteinExistence type="inferred from homology"/>
<comment type="similarity">
    <text evidence="5">Belongs to the FMN-dependent alpha-hydroxy acid dehydrogenase family.</text>
</comment>
<evidence type="ECO:0000256" key="1">
    <source>
        <dbReference type="ARBA" id="ARBA00001917"/>
    </source>
</evidence>
<evidence type="ECO:0000256" key="3">
    <source>
        <dbReference type="ARBA" id="ARBA00022643"/>
    </source>
</evidence>
<dbReference type="InterPro" id="IPR013785">
    <property type="entry name" value="Aldolase_TIM"/>
</dbReference>
<dbReference type="CDD" id="cd02809">
    <property type="entry name" value="alpha_hydroxyacid_oxid_FMN"/>
    <property type="match status" value="1"/>
</dbReference>
<dbReference type="PANTHER" id="PTHR10578:SF107">
    <property type="entry name" value="2-HYDROXYACID OXIDASE 1"/>
    <property type="match status" value="1"/>
</dbReference>
<gene>
    <name evidence="7" type="ORF">LCGC14_1798960</name>
</gene>
<dbReference type="InterPro" id="IPR000262">
    <property type="entry name" value="FMN-dep_DH"/>
</dbReference>
<dbReference type="Pfam" id="PF01070">
    <property type="entry name" value="FMN_dh"/>
    <property type="match status" value="2"/>
</dbReference>
<feature type="domain" description="FMN hydroxy acid dehydrogenase" evidence="6">
    <location>
        <begin position="49"/>
        <end position="351"/>
    </location>
</feature>
<sequence>MTTEINTLEDVRNIARQKLKGICGVYKDCDGDPRRLCQGQSYGRVLGIGGIGSGASFNNNFIALTNYHLKMELMEEDFIPDISYKFFGKDLSMPIMGASVAGVNSFGGDLVINEQEFCRSVVLGCKAAGTLGWRGDTYTYSLENSYGINSIAEADGFGVKIVKPRDQETIIKFFKKAEEVGCVAVGVDVDGAGSYAMSTHNKPVFKKSIEDIEELVSSMKLPVIIKGIMCVEDALKAKEAGAAAIVVSNHGGRVLDHTPGTADVLQPIVKELKGKIKILVDGGIRTGYDVLKMIALGAESVLIGRDIIRASVGAGIKGVQIHMEYLQKTFQKAMKMTNCKTLRDVRSDIIY</sequence>
<dbReference type="GO" id="GO:0016491">
    <property type="term" value="F:oxidoreductase activity"/>
    <property type="evidence" value="ECO:0007669"/>
    <property type="project" value="UniProtKB-KW"/>
</dbReference>
<dbReference type="InterPro" id="IPR012133">
    <property type="entry name" value="Alpha-hydoxy_acid_DH_FMN"/>
</dbReference>
<protein>
    <recommendedName>
        <fullName evidence="6">FMN hydroxy acid dehydrogenase domain-containing protein</fullName>
    </recommendedName>
</protein>
<name>A0A0F9GQ55_9ZZZZ</name>
<keyword evidence="3" id="KW-0288">FMN</keyword>
<dbReference type="PROSITE" id="PS51349">
    <property type="entry name" value="FMN_HYDROXY_ACID_DH_2"/>
    <property type="match status" value="1"/>
</dbReference>
<evidence type="ECO:0000256" key="5">
    <source>
        <dbReference type="ARBA" id="ARBA00024042"/>
    </source>
</evidence>
<dbReference type="EMBL" id="LAZR01017301">
    <property type="protein sequence ID" value="KKM00985.1"/>
    <property type="molecule type" value="Genomic_DNA"/>
</dbReference>
<dbReference type="PANTHER" id="PTHR10578">
    <property type="entry name" value="S -2-HYDROXY-ACID OXIDASE-RELATED"/>
    <property type="match status" value="1"/>
</dbReference>
<keyword evidence="2" id="KW-0285">Flavoprotein</keyword>
<dbReference type="InterPro" id="IPR037396">
    <property type="entry name" value="FMN_HAD"/>
</dbReference>
<dbReference type="SUPFAM" id="SSF51395">
    <property type="entry name" value="FMN-linked oxidoreductases"/>
    <property type="match status" value="1"/>
</dbReference>
<reference evidence="7" key="1">
    <citation type="journal article" date="2015" name="Nature">
        <title>Complex archaea that bridge the gap between prokaryotes and eukaryotes.</title>
        <authorList>
            <person name="Spang A."/>
            <person name="Saw J.H."/>
            <person name="Jorgensen S.L."/>
            <person name="Zaremba-Niedzwiedzka K."/>
            <person name="Martijn J."/>
            <person name="Lind A.E."/>
            <person name="van Eijk R."/>
            <person name="Schleper C."/>
            <person name="Guy L."/>
            <person name="Ettema T.J."/>
        </authorList>
    </citation>
    <scope>NUCLEOTIDE SEQUENCE</scope>
</reference>
<keyword evidence="4" id="KW-0560">Oxidoreductase</keyword>
<dbReference type="PIRSF" id="PIRSF000138">
    <property type="entry name" value="Al-hdrx_acd_dh"/>
    <property type="match status" value="1"/>
</dbReference>
<accession>A0A0F9GQ55</accession>
<dbReference type="GO" id="GO:0010181">
    <property type="term" value="F:FMN binding"/>
    <property type="evidence" value="ECO:0007669"/>
    <property type="project" value="InterPro"/>
</dbReference>
<evidence type="ECO:0000256" key="4">
    <source>
        <dbReference type="ARBA" id="ARBA00023002"/>
    </source>
</evidence>